<keyword evidence="1" id="KW-1133">Transmembrane helix</keyword>
<comment type="caution">
    <text evidence="2">The sequence shown here is derived from an EMBL/GenBank/DDBJ whole genome shotgun (WGS) entry which is preliminary data.</text>
</comment>
<evidence type="ECO:0000313" key="2">
    <source>
        <dbReference type="EMBL" id="KAF1038910.1"/>
    </source>
</evidence>
<sequence length="189" mass="20990">MPSLIFMKLYIFMAGMWIAIARQEGPMLKPMLSALGILVVWALIQRHLGGGEPHFMTLFRVLMVIGMFYLMNNGTLPGSGLASRPVREMRKWFSGRVARFLGDTSYCTYLVHLLILLPVAGLLARQEAYVALPSPVRFVICLVLVLPPVYAVSWLLFRTVETYGIHFGRGVVKTLSGTSRSGSGARRAT</sequence>
<dbReference type="EMBL" id="WNDX01000160">
    <property type="protein sequence ID" value="KAF1038910.1"/>
    <property type="molecule type" value="Genomic_DNA"/>
</dbReference>
<evidence type="ECO:0000256" key="1">
    <source>
        <dbReference type="SAM" id="Phobius"/>
    </source>
</evidence>
<dbReference type="Proteomes" id="UP000462435">
    <property type="component" value="Unassembled WGS sequence"/>
</dbReference>
<evidence type="ECO:0008006" key="4">
    <source>
        <dbReference type="Google" id="ProtNLM"/>
    </source>
</evidence>
<feature type="transmembrane region" description="Helical" evidence="1">
    <location>
        <begin position="61"/>
        <end position="83"/>
    </location>
</feature>
<organism evidence="2 3">
    <name type="scientific">Herbaspirillum frisingense</name>
    <dbReference type="NCBI Taxonomy" id="92645"/>
    <lineage>
        <taxon>Bacteria</taxon>
        <taxon>Pseudomonadati</taxon>
        <taxon>Pseudomonadota</taxon>
        <taxon>Betaproteobacteria</taxon>
        <taxon>Burkholderiales</taxon>
        <taxon>Oxalobacteraceae</taxon>
        <taxon>Herbaspirillum</taxon>
    </lineage>
</organism>
<evidence type="ECO:0000313" key="3">
    <source>
        <dbReference type="Proteomes" id="UP000462435"/>
    </source>
</evidence>
<reference evidence="3" key="1">
    <citation type="journal article" date="2020" name="MBio">
        <title>Horizontal gene transfer to a defensive symbiont with a reduced genome amongst a multipartite beetle microbiome.</title>
        <authorList>
            <person name="Waterworth S.C."/>
            <person name="Florez L.V."/>
            <person name="Rees E.R."/>
            <person name="Hertweck C."/>
            <person name="Kaltenpoth M."/>
            <person name="Kwan J.C."/>
        </authorList>
    </citation>
    <scope>NUCLEOTIDE SEQUENCE [LARGE SCALE GENOMIC DNA]</scope>
</reference>
<name>A0A7V8FTZ9_9BURK</name>
<gene>
    <name evidence="2" type="ORF">GAK35_03745</name>
</gene>
<feature type="transmembrane region" description="Helical" evidence="1">
    <location>
        <begin position="136"/>
        <end position="157"/>
    </location>
</feature>
<feature type="transmembrane region" description="Helical" evidence="1">
    <location>
        <begin position="104"/>
        <end position="124"/>
    </location>
</feature>
<keyword evidence="1" id="KW-0472">Membrane</keyword>
<dbReference type="AlphaFoldDB" id="A0A7V8FTZ9"/>
<proteinExistence type="predicted"/>
<accession>A0A7V8FTZ9</accession>
<keyword evidence="1" id="KW-0812">Transmembrane</keyword>
<protein>
    <recommendedName>
        <fullName evidence="4">Acyltransferase family protein</fullName>
    </recommendedName>
</protein>